<evidence type="ECO:0000313" key="7">
    <source>
        <dbReference type="EMBL" id="MDI5968950.1"/>
    </source>
</evidence>
<keyword evidence="4 5" id="KW-0732">Signal</keyword>
<dbReference type="PANTHER" id="PTHR30290:SF10">
    <property type="entry name" value="PERIPLASMIC OLIGOPEPTIDE-BINDING PROTEIN-RELATED"/>
    <property type="match status" value="1"/>
</dbReference>
<keyword evidence="3" id="KW-0813">Transport</keyword>
<evidence type="ECO:0000256" key="5">
    <source>
        <dbReference type="SAM" id="SignalP"/>
    </source>
</evidence>
<dbReference type="GO" id="GO:0030313">
    <property type="term" value="C:cell envelope"/>
    <property type="evidence" value="ECO:0007669"/>
    <property type="project" value="UniProtKB-SubCell"/>
</dbReference>
<dbReference type="InterPro" id="IPR000914">
    <property type="entry name" value="SBP_5_dom"/>
</dbReference>
<evidence type="ECO:0000256" key="4">
    <source>
        <dbReference type="ARBA" id="ARBA00022729"/>
    </source>
</evidence>
<comment type="subcellular location">
    <subcellularLocation>
        <location evidence="1">Cell envelope</location>
    </subcellularLocation>
</comment>
<dbReference type="GO" id="GO:0015833">
    <property type="term" value="P:peptide transport"/>
    <property type="evidence" value="ECO:0007669"/>
    <property type="project" value="TreeGrafter"/>
</dbReference>
<dbReference type="InterPro" id="IPR039424">
    <property type="entry name" value="SBP_5"/>
</dbReference>
<proteinExistence type="inferred from homology"/>
<evidence type="ECO:0000256" key="3">
    <source>
        <dbReference type="ARBA" id="ARBA00022448"/>
    </source>
</evidence>
<sequence>MRSRNQRVIGGVALLAAGALGLTACSGSSTSHSKGAPSAANAYSYGKIPAASTTVKSGGVLHVAEDVGADPNWIFPITPAANASVYTINQFQYLSWRTLYWSPKGSAPEMDYSRSMTDAAPTVSSDGKTFSIKLNGKYSWSDGNKVSAQDVLLWFDLYKAAVKESPANASNYTPGQFPDNATAKVVNDQTISFTFNKVYNPAWILDTQLNQIVPLPSKEWAKAATGGSNLDYTQPANAKKVYDYLAKQSKSLSTYASSPLWQTVDGAYKIKSYNTSTGAATFAPNTKYSGEGKPNFSEVDLLSYTSPTAEFNDLQSGKLDLGYVSSDNWPQLNKIKSEDYNLYGLPDFGFSFMYFNFKDATGGFGKAISQLYVRQAFAHLQDENAEIKGAYKGMAAPAYGPLGVAPKSPYTPANGLKNPFPFSVSAAKKLLTDHGWKVVPNGVTTCQNPGTGANQCGAGVAKGQNLNFKMYYTSTPKVVGEEVTSFAGNLKQIGVKINLNTDTFNNIISNESNPSSPKNENAWGMADFGGFTENNYPSTNTLFNTGGTYNEGSFSDPQLDKLINASMLSTDPNALKNEISLVDADLPGIFQPNEDRIYAWSPKLSGSPDAFAALTQLMLDPEDLYFTK</sequence>
<dbReference type="AlphaFoldDB" id="A0AA90H1L5"/>
<dbReference type="PANTHER" id="PTHR30290">
    <property type="entry name" value="PERIPLASMIC BINDING COMPONENT OF ABC TRANSPORTER"/>
    <property type="match status" value="1"/>
</dbReference>
<accession>A0AA90H1L5</accession>
<dbReference type="EMBL" id="JABXJJ020000007">
    <property type="protein sequence ID" value="MDI5968950.1"/>
    <property type="molecule type" value="Genomic_DNA"/>
</dbReference>
<dbReference type="Gene3D" id="3.10.105.10">
    <property type="entry name" value="Dipeptide-binding Protein, Domain 3"/>
    <property type="match status" value="1"/>
</dbReference>
<organism evidence="7">
    <name type="scientific">Streptantibioticus silvisoli</name>
    <dbReference type="NCBI Taxonomy" id="2705255"/>
    <lineage>
        <taxon>Bacteria</taxon>
        <taxon>Bacillati</taxon>
        <taxon>Actinomycetota</taxon>
        <taxon>Actinomycetes</taxon>
        <taxon>Kitasatosporales</taxon>
        <taxon>Streptomycetaceae</taxon>
        <taxon>Streptantibioticus</taxon>
    </lineage>
</organism>
<gene>
    <name evidence="7" type="ORF">POF50_006260</name>
</gene>
<feature type="signal peptide" evidence="5">
    <location>
        <begin position="1"/>
        <end position="24"/>
    </location>
</feature>
<evidence type="ECO:0000259" key="6">
    <source>
        <dbReference type="Pfam" id="PF00496"/>
    </source>
</evidence>
<evidence type="ECO:0000256" key="2">
    <source>
        <dbReference type="ARBA" id="ARBA00005695"/>
    </source>
</evidence>
<dbReference type="Pfam" id="PF00496">
    <property type="entry name" value="SBP_bac_5"/>
    <property type="match status" value="1"/>
</dbReference>
<dbReference type="Gene3D" id="3.40.190.10">
    <property type="entry name" value="Periplasmic binding protein-like II"/>
    <property type="match status" value="1"/>
</dbReference>
<dbReference type="GO" id="GO:1904680">
    <property type="term" value="F:peptide transmembrane transporter activity"/>
    <property type="evidence" value="ECO:0007669"/>
    <property type="project" value="TreeGrafter"/>
</dbReference>
<evidence type="ECO:0000256" key="1">
    <source>
        <dbReference type="ARBA" id="ARBA00004196"/>
    </source>
</evidence>
<dbReference type="RefSeq" id="WP_271313523.1">
    <property type="nucleotide sequence ID" value="NZ_JABXJJ020000007.1"/>
</dbReference>
<comment type="similarity">
    <text evidence="2">Belongs to the bacterial solute-binding protein 5 family.</text>
</comment>
<dbReference type="SUPFAM" id="SSF53850">
    <property type="entry name" value="Periplasmic binding protein-like II"/>
    <property type="match status" value="1"/>
</dbReference>
<reference evidence="7" key="1">
    <citation type="submission" date="2023-05" db="EMBL/GenBank/DDBJ databases">
        <title>Streptantibioticus silvisoli sp. nov., acidotolerant actinomycetes 1 from pine litter.</title>
        <authorList>
            <person name="Swiecimska M."/>
            <person name="Golinska P."/>
            <person name="Sangal V."/>
            <person name="Wachnowicz B."/>
            <person name="Goodfellow M."/>
        </authorList>
    </citation>
    <scope>NUCLEOTIDE SEQUENCE</scope>
    <source>
        <strain evidence="7">SL13</strain>
    </source>
</reference>
<name>A0AA90H1L5_9ACTN</name>
<comment type="caution">
    <text evidence="7">The sequence shown here is derived from an EMBL/GenBank/DDBJ whole genome shotgun (WGS) entry which is preliminary data.</text>
</comment>
<feature type="chain" id="PRO_5041742845" evidence="5">
    <location>
        <begin position="25"/>
        <end position="628"/>
    </location>
</feature>
<dbReference type="PROSITE" id="PS51257">
    <property type="entry name" value="PROKAR_LIPOPROTEIN"/>
    <property type="match status" value="1"/>
</dbReference>
<protein>
    <submittedName>
        <fullName evidence="7">ABC transporter substrate-binding protein</fullName>
    </submittedName>
</protein>
<feature type="domain" description="Solute-binding protein family 5" evidence="6">
    <location>
        <begin position="121"/>
        <end position="545"/>
    </location>
</feature>